<organism evidence="3 4">
    <name type="scientific">Protopolystoma xenopodis</name>
    <dbReference type="NCBI Taxonomy" id="117903"/>
    <lineage>
        <taxon>Eukaryota</taxon>
        <taxon>Metazoa</taxon>
        <taxon>Spiralia</taxon>
        <taxon>Lophotrochozoa</taxon>
        <taxon>Platyhelminthes</taxon>
        <taxon>Monogenea</taxon>
        <taxon>Polyopisthocotylea</taxon>
        <taxon>Polystomatidea</taxon>
        <taxon>Polystomatidae</taxon>
        <taxon>Protopolystoma</taxon>
    </lineage>
</organism>
<evidence type="ECO:0000313" key="3">
    <source>
        <dbReference type="EMBL" id="VEL40813.1"/>
    </source>
</evidence>
<accession>A0A448XN84</accession>
<dbReference type="OrthoDB" id="16717at2759"/>
<dbReference type="InterPro" id="IPR036322">
    <property type="entry name" value="WD40_repeat_dom_sf"/>
</dbReference>
<keyword evidence="4" id="KW-1185">Reference proteome</keyword>
<dbReference type="InterPro" id="IPR015943">
    <property type="entry name" value="WD40/YVTN_repeat-like_dom_sf"/>
</dbReference>
<dbReference type="SUPFAM" id="SSF50978">
    <property type="entry name" value="WD40 repeat-like"/>
    <property type="match status" value="1"/>
</dbReference>
<evidence type="ECO:0000313" key="4">
    <source>
        <dbReference type="Proteomes" id="UP000784294"/>
    </source>
</evidence>
<feature type="repeat" description="WD" evidence="1">
    <location>
        <begin position="158"/>
        <end position="190"/>
    </location>
</feature>
<dbReference type="Proteomes" id="UP000784294">
    <property type="component" value="Unassembled WGS sequence"/>
</dbReference>
<reference evidence="3" key="1">
    <citation type="submission" date="2018-11" db="EMBL/GenBank/DDBJ databases">
        <authorList>
            <consortium name="Pathogen Informatics"/>
        </authorList>
    </citation>
    <scope>NUCLEOTIDE SEQUENCE</scope>
</reference>
<proteinExistence type="predicted"/>
<dbReference type="AlphaFoldDB" id="A0A448XN84"/>
<dbReference type="PROSITE" id="PS50082">
    <property type="entry name" value="WD_REPEATS_2"/>
    <property type="match status" value="1"/>
</dbReference>
<dbReference type="PROSITE" id="PS50294">
    <property type="entry name" value="WD_REPEATS_REGION"/>
    <property type="match status" value="1"/>
</dbReference>
<name>A0A448XN84_9PLAT</name>
<gene>
    <name evidence="3" type="ORF">PXEA_LOCUS34253</name>
</gene>
<dbReference type="InterPro" id="IPR045245">
    <property type="entry name" value="Pfs2-like"/>
</dbReference>
<dbReference type="InterPro" id="IPR001680">
    <property type="entry name" value="WD40_rpt"/>
</dbReference>
<dbReference type="PANTHER" id="PTHR22836:SF0">
    <property type="entry name" value="PRE-MRNA 3' END PROCESSING PROTEIN WDR33"/>
    <property type="match status" value="1"/>
</dbReference>
<dbReference type="GO" id="GO:0031124">
    <property type="term" value="P:mRNA 3'-end processing"/>
    <property type="evidence" value="ECO:0007669"/>
    <property type="project" value="InterPro"/>
</dbReference>
<dbReference type="Pfam" id="PF23383">
    <property type="entry name" value="Beta-prop_IFT140_1st"/>
    <property type="match status" value="1"/>
</dbReference>
<feature type="domain" description="IFT140 first beta-propeller" evidence="2">
    <location>
        <begin position="116"/>
        <end position="193"/>
    </location>
</feature>
<comment type="caution">
    <text evidence="3">The sequence shown here is derived from an EMBL/GenBank/DDBJ whole genome shotgun (WGS) entry which is preliminary data.</text>
</comment>
<protein>
    <recommendedName>
        <fullName evidence="2">IFT140 first beta-propeller domain-containing protein</fullName>
    </recommendedName>
</protein>
<dbReference type="Gene3D" id="2.130.10.10">
    <property type="entry name" value="YVTN repeat-like/Quinoprotein amine dehydrogenase"/>
    <property type="match status" value="1"/>
</dbReference>
<dbReference type="SMART" id="SM00320">
    <property type="entry name" value="WD40"/>
    <property type="match status" value="2"/>
</dbReference>
<dbReference type="PANTHER" id="PTHR22836">
    <property type="entry name" value="WD40 REPEAT PROTEIN"/>
    <property type="match status" value="1"/>
</dbReference>
<keyword evidence="1" id="KW-0853">WD repeat</keyword>
<dbReference type="InterPro" id="IPR056154">
    <property type="entry name" value="Beta-prop_IFT140_1st"/>
</dbReference>
<evidence type="ECO:0000259" key="2">
    <source>
        <dbReference type="Pfam" id="PF23383"/>
    </source>
</evidence>
<dbReference type="EMBL" id="CAAALY010266573">
    <property type="protein sequence ID" value="VEL40813.1"/>
    <property type="molecule type" value="Genomic_DNA"/>
</dbReference>
<evidence type="ECO:0000256" key="1">
    <source>
        <dbReference type="PROSITE-ProRule" id="PRU00221"/>
    </source>
</evidence>
<dbReference type="GO" id="GO:0005847">
    <property type="term" value="C:mRNA cleavage and polyadenylation specificity factor complex"/>
    <property type="evidence" value="ECO:0007669"/>
    <property type="project" value="TreeGrafter"/>
</dbReference>
<sequence>MWFYYASHFNESFSRLMMLPHAANLSSQGHDGKLFEKQNFLPNLDARRIRKAIFRRTIDYNAPMLNYLTDRVWMKTCYDRPHVQPDYAYGHKLYPLSECIDSPMSCVMSKPVRTSMNKIKCPIYCVCWTPEGRRLITGAYSGEFTLWNGLTFNFETILQAHESQIRCMKWSHNEEWLLTADHSGFIKYWQANMNNVEVYQAHKEPIRGVRSCDDSK</sequence>